<dbReference type="EMBL" id="KI913959">
    <property type="protein sequence ID" value="ETW03535.1"/>
    <property type="molecule type" value="Genomic_DNA"/>
</dbReference>
<gene>
    <name evidence="1" type="ORF">H310_04963</name>
</gene>
<dbReference type="RefSeq" id="XP_008867764.1">
    <property type="nucleotide sequence ID" value="XM_008869542.1"/>
</dbReference>
<proteinExistence type="predicted"/>
<protein>
    <submittedName>
        <fullName evidence="1">Uncharacterized protein</fullName>
    </submittedName>
</protein>
<accession>A0A024UBG6</accession>
<sequence>MIQQLGVRHHNVEADIEGNPQVQEPPRTKHLLLTYLNRNVTGQLTSNAQGVVADFGFDLEFACIKPANLSIKAFGEVAQLLECSSHLIKSPGILSRLKKKNDLKNVVEFKATFSRLQKL</sequence>
<evidence type="ECO:0000313" key="1">
    <source>
        <dbReference type="EMBL" id="ETW03535.1"/>
    </source>
</evidence>
<dbReference type="GeneID" id="20082013"/>
<dbReference type="AlphaFoldDB" id="A0A024UBG6"/>
<organism evidence="1">
    <name type="scientific">Aphanomyces invadans</name>
    <dbReference type="NCBI Taxonomy" id="157072"/>
    <lineage>
        <taxon>Eukaryota</taxon>
        <taxon>Sar</taxon>
        <taxon>Stramenopiles</taxon>
        <taxon>Oomycota</taxon>
        <taxon>Saprolegniomycetes</taxon>
        <taxon>Saprolegniales</taxon>
        <taxon>Verrucalvaceae</taxon>
        <taxon>Aphanomyces</taxon>
    </lineage>
</organism>
<dbReference type="VEuPathDB" id="FungiDB:H310_04963"/>
<reference evidence="1" key="1">
    <citation type="submission" date="2013-12" db="EMBL/GenBank/DDBJ databases">
        <title>The Genome Sequence of Aphanomyces invadans NJM9701.</title>
        <authorList>
            <consortium name="The Broad Institute Genomics Platform"/>
            <person name="Russ C."/>
            <person name="Tyler B."/>
            <person name="van West P."/>
            <person name="Dieguez-Uribeondo J."/>
            <person name="Young S.K."/>
            <person name="Zeng Q."/>
            <person name="Gargeya S."/>
            <person name="Fitzgerald M."/>
            <person name="Abouelleil A."/>
            <person name="Alvarado L."/>
            <person name="Chapman S.B."/>
            <person name="Gainer-Dewar J."/>
            <person name="Goldberg J."/>
            <person name="Griggs A."/>
            <person name="Gujja S."/>
            <person name="Hansen M."/>
            <person name="Howarth C."/>
            <person name="Imamovic A."/>
            <person name="Ireland A."/>
            <person name="Larimer J."/>
            <person name="McCowan C."/>
            <person name="Murphy C."/>
            <person name="Pearson M."/>
            <person name="Poon T.W."/>
            <person name="Priest M."/>
            <person name="Roberts A."/>
            <person name="Saif S."/>
            <person name="Shea T."/>
            <person name="Sykes S."/>
            <person name="Wortman J."/>
            <person name="Nusbaum C."/>
            <person name="Birren B."/>
        </authorList>
    </citation>
    <scope>NUCLEOTIDE SEQUENCE [LARGE SCALE GENOMIC DNA]</scope>
    <source>
        <strain evidence="1">NJM9701</strain>
    </source>
</reference>
<name>A0A024UBG6_9STRA</name>